<name>A0A0B1Z507_9PSED</name>
<protein>
    <submittedName>
        <fullName evidence="1">Transposase</fullName>
    </submittedName>
</protein>
<dbReference type="AlphaFoldDB" id="A0A0B1Z507"/>
<evidence type="ECO:0000313" key="1">
    <source>
        <dbReference type="EMBL" id="KHK66124.1"/>
    </source>
</evidence>
<accession>A0A0B1Z507</accession>
<dbReference type="EMBL" id="JQGJ01000002">
    <property type="protein sequence ID" value="KHK66124.1"/>
    <property type="molecule type" value="Genomic_DNA"/>
</dbReference>
<dbReference type="OrthoDB" id="7004303at2"/>
<evidence type="ECO:0000313" key="2">
    <source>
        <dbReference type="Proteomes" id="UP000030949"/>
    </source>
</evidence>
<dbReference type="RefSeq" id="WP_039589171.1">
    <property type="nucleotide sequence ID" value="NZ_JQGJ02000004.1"/>
</dbReference>
<proteinExistence type="predicted"/>
<gene>
    <name evidence="1" type="ORF">JZ00_04945</name>
</gene>
<organism evidence="1 2">
    <name type="scientific">Pseudomonas frederiksbergensis</name>
    <dbReference type="NCBI Taxonomy" id="104087"/>
    <lineage>
        <taxon>Bacteria</taxon>
        <taxon>Pseudomonadati</taxon>
        <taxon>Pseudomonadota</taxon>
        <taxon>Gammaproteobacteria</taxon>
        <taxon>Pseudomonadales</taxon>
        <taxon>Pseudomonadaceae</taxon>
        <taxon>Pseudomonas</taxon>
    </lineage>
</organism>
<dbReference type="Proteomes" id="UP000030949">
    <property type="component" value="Unassembled WGS sequence"/>
</dbReference>
<comment type="caution">
    <text evidence="1">The sequence shown here is derived from an EMBL/GenBank/DDBJ whole genome shotgun (WGS) entry which is preliminary data.</text>
</comment>
<reference evidence="2" key="1">
    <citation type="submission" date="2015-03" db="EMBL/GenBank/DDBJ databases">
        <title>Pseudomonas frederiksbergensis hydrocarbon degrader.</title>
        <authorList>
            <person name="Brown L.M."/>
            <person name="Ruiz O.N."/>
            <person name="Mueller S."/>
            <person name="Gunasekera T.S."/>
        </authorList>
    </citation>
    <scope>NUCLEOTIDE SEQUENCE [LARGE SCALE GENOMIC DNA]</scope>
    <source>
        <strain evidence="2">SI8</strain>
    </source>
</reference>
<sequence>MNLKTFITRLETYDRQRDNTRIIEDLRQLARNRSLLSDHIYATIQQDGFSTHNSIYNAYVFVLHSNEEFTLRLGFWSPVNSTDESETFIYDLNHSHDFEMYAAGYSGDGYITVIREILDDLPLKAGKSPRLGEERKIKLAPGEVLYMPALREVHKQSAPQAMSASLSLLIHPEGLIRTDEAWCFDRNHVPLYPGITSQETALFTDTLSLLKTELPWAAQ</sequence>